<dbReference type="GO" id="GO:0030170">
    <property type="term" value="F:pyridoxal phosphate binding"/>
    <property type="evidence" value="ECO:0007669"/>
    <property type="project" value="InterPro"/>
</dbReference>
<dbReference type="PANTHER" id="PTHR43510">
    <property type="entry name" value="AMINOTRANSFERASE FUNCTION, HYPOTHETICAL (EUROFUNG)"/>
    <property type="match status" value="1"/>
</dbReference>
<dbReference type="Gene3D" id="3.40.640.10">
    <property type="entry name" value="Type I PLP-dependent aspartate aminotransferase-like (Major domain)"/>
    <property type="match status" value="1"/>
</dbReference>
<dbReference type="AlphaFoldDB" id="A0A010RLT2"/>
<accession>A0A010RLT2</accession>
<dbReference type="InterPro" id="IPR015424">
    <property type="entry name" value="PyrdxlP-dep_Trfase"/>
</dbReference>
<dbReference type="CDD" id="cd00609">
    <property type="entry name" value="AAT_like"/>
    <property type="match status" value="1"/>
</dbReference>
<dbReference type="Proteomes" id="UP000020467">
    <property type="component" value="Unassembled WGS sequence"/>
</dbReference>
<gene>
    <name evidence="4" type="ORF">CFIO01_06683</name>
</gene>
<keyword evidence="5" id="KW-1185">Reference proteome</keyword>
<proteinExistence type="inferred from homology"/>
<dbReference type="STRING" id="1445577.A0A010RLT2"/>
<organism evidence="4 5">
    <name type="scientific">Colletotrichum fioriniae PJ7</name>
    <dbReference type="NCBI Taxonomy" id="1445577"/>
    <lineage>
        <taxon>Eukaryota</taxon>
        <taxon>Fungi</taxon>
        <taxon>Dikarya</taxon>
        <taxon>Ascomycota</taxon>
        <taxon>Pezizomycotina</taxon>
        <taxon>Sordariomycetes</taxon>
        <taxon>Hypocreomycetidae</taxon>
        <taxon>Glomerellales</taxon>
        <taxon>Glomerellaceae</taxon>
        <taxon>Colletotrichum</taxon>
        <taxon>Colletotrichum acutatum species complex</taxon>
    </lineage>
</organism>
<dbReference type="InterPro" id="IPR004838">
    <property type="entry name" value="NHTrfase_class1_PyrdxlP-BS"/>
</dbReference>
<dbReference type="HOGENOM" id="CLU_017584_4_4_1"/>
<dbReference type="Gene3D" id="3.90.1150.10">
    <property type="entry name" value="Aspartate Aminotransferase, domain 1"/>
    <property type="match status" value="1"/>
</dbReference>
<name>A0A010RLT2_9PEZI</name>
<evidence type="ECO:0000313" key="4">
    <source>
        <dbReference type="EMBL" id="EXF78894.1"/>
    </source>
</evidence>
<dbReference type="PANTHER" id="PTHR43510:SF1">
    <property type="entry name" value="AMINOTRANSFERASE FUNCTION, HYPOTHETICAL (EUROFUNG)"/>
    <property type="match status" value="1"/>
</dbReference>
<feature type="non-terminal residue" evidence="4">
    <location>
        <position position="1"/>
    </location>
</feature>
<dbReference type="SUPFAM" id="SSF53383">
    <property type="entry name" value="PLP-dependent transferases"/>
    <property type="match status" value="1"/>
</dbReference>
<reference evidence="4 5" key="1">
    <citation type="submission" date="2014-02" db="EMBL/GenBank/DDBJ databases">
        <title>The genome sequence of Colletotrichum fioriniae PJ7.</title>
        <authorList>
            <person name="Baroncelli R."/>
            <person name="Thon M.R."/>
        </authorList>
    </citation>
    <scope>NUCLEOTIDE SEQUENCE [LARGE SCALE GENOMIC DNA]</scope>
    <source>
        <strain evidence="4 5">PJ7</strain>
    </source>
</reference>
<dbReference type="Pfam" id="PF00155">
    <property type="entry name" value="Aminotran_1_2"/>
    <property type="match status" value="1"/>
</dbReference>
<comment type="caution">
    <text evidence="4">The sequence shown here is derived from an EMBL/GenBank/DDBJ whole genome shotgun (WGS) entry which is preliminary data.</text>
</comment>
<dbReference type="eggNOG" id="KOG0257">
    <property type="taxonomic scope" value="Eukaryota"/>
</dbReference>
<evidence type="ECO:0000259" key="3">
    <source>
        <dbReference type="Pfam" id="PF00155"/>
    </source>
</evidence>
<evidence type="ECO:0000313" key="5">
    <source>
        <dbReference type="Proteomes" id="UP000020467"/>
    </source>
</evidence>
<keyword evidence="4" id="KW-0032">Aminotransferase</keyword>
<dbReference type="InterPro" id="IPR015421">
    <property type="entry name" value="PyrdxlP-dep_Trfase_major"/>
</dbReference>
<protein>
    <submittedName>
        <fullName evidence="4">Aminotransferase class I and II</fullName>
    </submittedName>
</protein>
<comment type="similarity">
    <text evidence="1">Belongs to the class-I pyridoxal-phosphate-dependent aminotransferase family.</text>
</comment>
<dbReference type="PROSITE" id="PS00105">
    <property type="entry name" value="AA_TRANSFER_CLASS_1"/>
    <property type="match status" value="1"/>
</dbReference>
<evidence type="ECO:0000256" key="2">
    <source>
        <dbReference type="ARBA" id="ARBA00022898"/>
    </source>
</evidence>
<dbReference type="KEGG" id="cfj:CFIO01_06683"/>
<sequence>VPPLGSNAIILSHSSNASRTPHSSTPSLPFPSLTMVRISAFDVEQWMDEYETTPGCLNIAETCAASVSVNDLVTLSEDKHAPGPVDLSTKLVYGPIRGSARLRHRVAALCSGAGAGAGSDSDDANPGVLCEDDVLITQGAIGANFLLLYTLVNPGDHVICVYPTYQQLYSVPESLGADVSLWRLKEENGFVPDVSELEALVKPNTKMIIINNPNNPTGIPIPTPVLASLVTFAKARDIILFSDEVYRPLFHNLFSSAGGDADVPPPLTTFGYPKVVVTGSMSKSYALAGIRIGWIASADKSIIQAVASARDYTTISVSQIDDQIASYALSPPVYAPLLRRNVGLAVTNKALLEAFIERHKGVCSWVRPMAGTTAFIRFTHRNGESVDDVRFCLDVLEKTNVFFVPGSKCFGHGRDFQGYVRIGYVSHTEVLVEALEKLEAYMRIAFPE</sequence>
<evidence type="ECO:0000256" key="1">
    <source>
        <dbReference type="ARBA" id="ARBA00007441"/>
    </source>
</evidence>
<dbReference type="InterPro" id="IPR015422">
    <property type="entry name" value="PyrdxlP-dep_Trfase_small"/>
</dbReference>
<dbReference type="GO" id="GO:0008483">
    <property type="term" value="F:transaminase activity"/>
    <property type="evidence" value="ECO:0007669"/>
    <property type="project" value="UniProtKB-KW"/>
</dbReference>
<feature type="domain" description="Aminotransferase class I/classII large" evidence="3">
    <location>
        <begin position="90"/>
        <end position="433"/>
    </location>
</feature>
<dbReference type="EMBL" id="JARH01000602">
    <property type="protein sequence ID" value="EXF78894.1"/>
    <property type="molecule type" value="Genomic_DNA"/>
</dbReference>
<keyword evidence="4" id="KW-0808">Transferase</keyword>
<dbReference type="OrthoDB" id="7042322at2759"/>
<dbReference type="InterPro" id="IPR004839">
    <property type="entry name" value="Aminotransferase_I/II_large"/>
</dbReference>
<keyword evidence="2" id="KW-0663">Pyridoxal phosphate</keyword>